<protein>
    <submittedName>
        <fullName evidence="2">Uncharacterized protein</fullName>
    </submittedName>
</protein>
<organism evidence="2 3">
    <name type="scientific">Collybia nuda</name>
    <dbReference type="NCBI Taxonomy" id="64659"/>
    <lineage>
        <taxon>Eukaryota</taxon>
        <taxon>Fungi</taxon>
        <taxon>Dikarya</taxon>
        <taxon>Basidiomycota</taxon>
        <taxon>Agaricomycotina</taxon>
        <taxon>Agaricomycetes</taxon>
        <taxon>Agaricomycetidae</taxon>
        <taxon>Agaricales</taxon>
        <taxon>Tricholomatineae</taxon>
        <taxon>Clitocybaceae</taxon>
        <taxon>Collybia</taxon>
    </lineage>
</organism>
<dbReference type="EMBL" id="MU150336">
    <property type="protein sequence ID" value="KAF9458597.1"/>
    <property type="molecule type" value="Genomic_DNA"/>
</dbReference>
<sequence>MSDTNMDPPMSSQTAAGTPLPHSAQKRKRSPSPQAGPSHTKKARKPHQSPKKPKTPSDWHLTKAEIPKDASTTKLALEVHIRALWHLPHQNAAPPMVTNVDQAHFEQRFSSEKDVVSSVHTSLNTHSGNINDAQSAVNALLSSLQPEGRSAIGNHIRRISSGFLLLMFRTVASFGLVRWAPDILSNDPDSMYNLLHEHIALITFEQVAIAYGYSHIGINLSIIKKFSLLRKLYRNFVFSYMYKIAKLEGKSPGSLSRGRFDIIKAQGFNERTAALAEEAEAHSDDELPDSDLPEQAYNIKLKDGRSAKVTTFFRMSLPKNVPIDWFDPEYWNTLTVKERMDYISDGVQIALPLEEHCKTWAQCDAWKNLPEKEFMHRYGKFVLEKYKLPTKAEMEQLKRWEDGEEEEEVNEGLLNTEELNGSDEELYA</sequence>
<dbReference type="OrthoDB" id="3056461at2759"/>
<feature type="compositionally biased region" description="Basic and acidic residues" evidence="1">
    <location>
        <begin position="55"/>
        <end position="67"/>
    </location>
</feature>
<evidence type="ECO:0000313" key="2">
    <source>
        <dbReference type="EMBL" id="KAF9458597.1"/>
    </source>
</evidence>
<accession>A0A9P5XVP8</accession>
<proteinExistence type="predicted"/>
<reference evidence="2" key="1">
    <citation type="submission" date="2020-11" db="EMBL/GenBank/DDBJ databases">
        <authorList>
            <consortium name="DOE Joint Genome Institute"/>
            <person name="Ahrendt S."/>
            <person name="Riley R."/>
            <person name="Andreopoulos W."/>
            <person name="Labutti K."/>
            <person name="Pangilinan J."/>
            <person name="Ruiz-Duenas F.J."/>
            <person name="Barrasa J.M."/>
            <person name="Sanchez-Garcia M."/>
            <person name="Camarero S."/>
            <person name="Miyauchi S."/>
            <person name="Serrano A."/>
            <person name="Linde D."/>
            <person name="Babiker R."/>
            <person name="Drula E."/>
            <person name="Ayuso-Fernandez I."/>
            <person name="Pacheco R."/>
            <person name="Padilla G."/>
            <person name="Ferreira P."/>
            <person name="Barriuso J."/>
            <person name="Kellner H."/>
            <person name="Castanera R."/>
            <person name="Alfaro M."/>
            <person name="Ramirez L."/>
            <person name="Pisabarro A.G."/>
            <person name="Kuo A."/>
            <person name="Tritt A."/>
            <person name="Lipzen A."/>
            <person name="He G."/>
            <person name="Yan M."/>
            <person name="Ng V."/>
            <person name="Cullen D."/>
            <person name="Martin F."/>
            <person name="Rosso M.-N."/>
            <person name="Henrissat B."/>
            <person name="Hibbett D."/>
            <person name="Martinez A.T."/>
            <person name="Grigoriev I.V."/>
        </authorList>
    </citation>
    <scope>NUCLEOTIDE SEQUENCE</scope>
    <source>
        <strain evidence="2">CBS 247.69</strain>
    </source>
</reference>
<name>A0A9P5XVP8_9AGAR</name>
<feature type="compositionally biased region" description="Basic residues" evidence="1">
    <location>
        <begin position="39"/>
        <end position="54"/>
    </location>
</feature>
<comment type="caution">
    <text evidence="2">The sequence shown here is derived from an EMBL/GenBank/DDBJ whole genome shotgun (WGS) entry which is preliminary data.</text>
</comment>
<feature type="compositionally biased region" description="Polar residues" evidence="1">
    <location>
        <begin position="1"/>
        <end position="16"/>
    </location>
</feature>
<evidence type="ECO:0000313" key="3">
    <source>
        <dbReference type="Proteomes" id="UP000807353"/>
    </source>
</evidence>
<dbReference type="AlphaFoldDB" id="A0A9P5XVP8"/>
<feature type="region of interest" description="Disordered" evidence="1">
    <location>
        <begin position="1"/>
        <end position="67"/>
    </location>
</feature>
<gene>
    <name evidence="2" type="ORF">BDZ94DRAFT_1331905</name>
</gene>
<dbReference type="Proteomes" id="UP000807353">
    <property type="component" value="Unassembled WGS sequence"/>
</dbReference>
<feature type="region of interest" description="Disordered" evidence="1">
    <location>
        <begin position="397"/>
        <end position="428"/>
    </location>
</feature>
<evidence type="ECO:0000256" key="1">
    <source>
        <dbReference type="SAM" id="MobiDB-lite"/>
    </source>
</evidence>
<keyword evidence="3" id="KW-1185">Reference proteome</keyword>